<accession>A0ACC2SHT2</accession>
<evidence type="ECO:0000313" key="2">
    <source>
        <dbReference type="Proteomes" id="UP001165960"/>
    </source>
</evidence>
<name>A0ACC2SHT2_9FUNG</name>
<sequence>MKVIVLKPQAGIEPTPSHQVESAGGRDLPASGFALKSKYPGAGIISTLSVAVGPVLGPKSYYQALMSLDGPGKANFSCPAQELNPSPQEMPCVNQGIQEPARLLVGLNPGPPEMPSQPGETGTCQPVKY</sequence>
<gene>
    <name evidence="1" type="ORF">DSO57_1016425</name>
</gene>
<dbReference type="EMBL" id="QTSX02005037">
    <property type="protein sequence ID" value="KAJ9061850.1"/>
    <property type="molecule type" value="Genomic_DNA"/>
</dbReference>
<protein>
    <submittedName>
        <fullName evidence="1">Uncharacterized protein</fullName>
    </submittedName>
</protein>
<evidence type="ECO:0000313" key="1">
    <source>
        <dbReference type="EMBL" id="KAJ9061850.1"/>
    </source>
</evidence>
<comment type="caution">
    <text evidence="1">The sequence shown here is derived from an EMBL/GenBank/DDBJ whole genome shotgun (WGS) entry which is preliminary data.</text>
</comment>
<organism evidence="1 2">
    <name type="scientific">Entomophthora muscae</name>
    <dbReference type="NCBI Taxonomy" id="34485"/>
    <lineage>
        <taxon>Eukaryota</taxon>
        <taxon>Fungi</taxon>
        <taxon>Fungi incertae sedis</taxon>
        <taxon>Zoopagomycota</taxon>
        <taxon>Entomophthoromycotina</taxon>
        <taxon>Entomophthoromycetes</taxon>
        <taxon>Entomophthorales</taxon>
        <taxon>Entomophthoraceae</taxon>
        <taxon>Entomophthora</taxon>
    </lineage>
</organism>
<reference evidence="1" key="1">
    <citation type="submission" date="2022-04" db="EMBL/GenBank/DDBJ databases">
        <title>Genome of the entomopathogenic fungus Entomophthora muscae.</title>
        <authorList>
            <person name="Elya C."/>
            <person name="Lovett B.R."/>
            <person name="Lee E."/>
            <person name="Macias A.M."/>
            <person name="Hajek A.E."/>
            <person name="De Bivort B.L."/>
            <person name="Kasson M.T."/>
            <person name="De Fine Licht H.H."/>
            <person name="Stajich J.E."/>
        </authorList>
    </citation>
    <scope>NUCLEOTIDE SEQUENCE</scope>
    <source>
        <strain evidence="1">Berkeley</strain>
    </source>
</reference>
<proteinExistence type="predicted"/>
<keyword evidence="2" id="KW-1185">Reference proteome</keyword>
<dbReference type="Proteomes" id="UP001165960">
    <property type="component" value="Unassembled WGS sequence"/>
</dbReference>